<evidence type="ECO:0000313" key="3">
    <source>
        <dbReference type="EMBL" id="KZV99608.1"/>
    </source>
</evidence>
<protein>
    <submittedName>
        <fullName evidence="3">Uncharacterized protein</fullName>
    </submittedName>
</protein>
<evidence type="ECO:0000313" key="4">
    <source>
        <dbReference type="Proteomes" id="UP000077266"/>
    </source>
</evidence>
<dbReference type="InParanoid" id="A0A165MQH4"/>
<evidence type="ECO:0000256" key="2">
    <source>
        <dbReference type="SAM" id="MobiDB-lite"/>
    </source>
</evidence>
<dbReference type="STRING" id="1314781.A0A165MQH4"/>
<feature type="compositionally biased region" description="Basic and acidic residues" evidence="2">
    <location>
        <begin position="143"/>
        <end position="155"/>
    </location>
</feature>
<keyword evidence="4" id="KW-1185">Reference proteome</keyword>
<name>A0A165MQH4_EXIGL</name>
<feature type="region of interest" description="Disordered" evidence="2">
    <location>
        <begin position="328"/>
        <end position="365"/>
    </location>
</feature>
<dbReference type="Proteomes" id="UP000077266">
    <property type="component" value="Unassembled WGS sequence"/>
</dbReference>
<accession>A0A165MQH4</accession>
<reference evidence="3 4" key="1">
    <citation type="journal article" date="2016" name="Mol. Biol. Evol.">
        <title>Comparative Genomics of Early-Diverging Mushroom-Forming Fungi Provides Insights into the Origins of Lignocellulose Decay Capabilities.</title>
        <authorList>
            <person name="Nagy L.G."/>
            <person name="Riley R."/>
            <person name="Tritt A."/>
            <person name="Adam C."/>
            <person name="Daum C."/>
            <person name="Floudas D."/>
            <person name="Sun H."/>
            <person name="Yadav J.S."/>
            <person name="Pangilinan J."/>
            <person name="Larsson K.H."/>
            <person name="Matsuura K."/>
            <person name="Barry K."/>
            <person name="Labutti K."/>
            <person name="Kuo R."/>
            <person name="Ohm R.A."/>
            <person name="Bhattacharya S.S."/>
            <person name="Shirouzu T."/>
            <person name="Yoshinaga Y."/>
            <person name="Martin F.M."/>
            <person name="Grigoriev I.V."/>
            <person name="Hibbett D.S."/>
        </authorList>
    </citation>
    <scope>NUCLEOTIDE SEQUENCE [LARGE SCALE GENOMIC DNA]</scope>
    <source>
        <strain evidence="3 4">HHB12029</strain>
    </source>
</reference>
<gene>
    <name evidence="3" type="ORF">EXIGLDRAFT_724620</name>
</gene>
<proteinExistence type="predicted"/>
<keyword evidence="1" id="KW-0175">Coiled coil</keyword>
<feature type="coiled-coil region" evidence="1">
    <location>
        <begin position="181"/>
        <end position="211"/>
    </location>
</feature>
<feature type="region of interest" description="Disordered" evidence="2">
    <location>
        <begin position="93"/>
        <end position="155"/>
    </location>
</feature>
<sequence length="365" mass="40124">MDHRWHSIRPWSPRLVLQVKHVSSVAATFVLCPADEESSTRPISDMLGPNGVAVTVNGSNWHRVLVHVDEASNEAIVVVVGLVPARHYDVELRVDSSDEHEPALAVAETIDTTPEDNVEDDEEEDDGENDSVPSTPTLAPTPPREHTPSPTVEERATQIRSSLSALSNEQSTLTEQLRVVRRDMQRAEAALRAEIDSLKRASDKASAAEQRSKQKVLALQEAVKQSLAATSDAKAEAAIIEDSTATLRHQEDELEAQVARLREEASRIKAQADEAVAADTKRLSDAQQELATYESRDEKLSAKRVRLEEQLPELESRLASLLHDNEELETELAPRPQPRIPLAPSAHSHWPVTAMARQASSAGSH</sequence>
<dbReference type="AlphaFoldDB" id="A0A165MQH4"/>
<organism evidence="3 4">
    <name type="scientific">Exidia glandulosa HHB12029</name>
    <dbReference type="NCBI Taxonomy" id="1314781"/>
    <lineage>
        <taxon>Eukaryota</taxon>
        <taxon>Fungi</taxon>
        <taxon>Dikarya</taxon>
        <taxon>Basidiomycota</taxon>
        <taxon>Agaricomycotina</taxon>
        <taxon>Agaricomycetes</taxon>
        <taxon>Auriculariales</taxon>
        <taxon>Exidiaceae</taxon>
        <taxon>Exidia</taxon>
    </lineage>
</organism>
<feature type="compositionally biased region" description="Acidic residues" evidence="2">
    <location>
        <begin position="113"/>
        <end position="129"/>
    </location>
</feature>
<feature type="compositionally biased region" description="Basic and acidic residues" evidence="2">
    <location>
        <begin position="93"/>
        <end position="102"/>
    </location>
</feature>
<dbReference type="EMBL" id="KV425908">
    <property type="protein sequence ID" value="KZV99608.1"/>
    <property type="molecule type" value="Genomic_DNA"/>
</dbReference>
<evidence type="ECO:0000256" key="1">
    <source>
        <dbReference type="SAM" id="Coils"/>
    </source>
</evidence>
<dbReference type="OrthoDB" id="2596255at2759"/>